<reference evidence="23" key="1">
    <citation type="submission" date="2009-11" db="EMBL/GenBank/DDBJ databases">
        <title>The complete chromosome 1 of Sphaerobacter thermophilus DSM 20745.</title>
        <authorList>
            <person name="Lucas S."/>
            <person name="Copeland A."/>
            <person name="Lapidus A."/>
            <person name="Glavina del Rio T."/>
            <person name="Dalin E."/>
            <person name="Tice H."/>
            <person name="Bruce D."/>
            <person name="Goodwin L."/>
            <person name="Pitluck S."/>
            <person name="Kyrpides N."/>
            <person name="Mavromatis K."/>
            <person name="Ivanova N."/>
            <person name="Mikhailova N."/>
            <person name="LaButti K.M."/>
            <person name="Clum A."/>
            <person name="Sun H.I."/>
            <person name="Brettin T."/>
            <person name="Detter J.C."/>
            <person name="Han C."/>
            <person name="Larimer F."/>
            <person name="Land M."/>
            <person name="Hauser L."/>
            <person name="Markowitz V."/>
            <person name="Cheng J.F."/>
            <person name="Hugenholtz P."/>
            <person name="Woyke T."/>
            <person name="Wu D."/>
            <person name="Steenblock K."/>
            <person name="Schneider S."/>
            <person name="Pukall R."/>
            <person name="Goeker M."/>
            <person name="Klenk H.P."/>
            <person name="Eisen J.A."/>
        </authorList>
    </citation>
    <scope>NUCLEOTIDE SEQUENCE [LARGE SCALE GENOMIC DNA]</scope>
    <source>
        <strain evidence="23">ATCC 49802 / DSM 20745 / S 6022</strain>
    </source>
</reference>
<dbReference type="InParanoid" id="D1C3B8"/>
<dbReference type="GO" id="GO:0005829">
    <property type="term" value="C:cytosol"/>
    <property type="evidence" value="ECO:0007669"/>
    <property type="project" value="TreeGrafter"/>
</dbReference>
<feature type="domain" description="Helix-hairpin-helix DNA-binding motif class 1" evidence="19">
    <location>
        <begin position="91"/>
        <end position="110"/>
    </location>
</feature>
<dbReference type="Proteomes" id="UP000002027">
    <property type="component" value="Chromosome 1"/>
</dbReference>
<reference evidence="22 23" key="2">
    <citation type="journal article" date="2010" name="Stand. Genomic Sci.">
        <title>Complete genome sequence of Desulfohalobium retbaense type strain (HR(100)).</title>
        <authorList>
            <person name="Spring S."/>
            <person name="Nolan M."/>
            <person name="Lapidus A."/>
            <person name="Glavina Del Rio T."/>
            <person name="Copeland A."/>
            <person name="Tice H."/>
            <person name="Cheng J.F."/>
            <person name="Lucas S."/>
            <person name="Land M."/>
            <person name="Chen F."/>
            <person name="Bruce D."/>
            <person name="Goodwin L."/>
            <person name="Pitluck S."/>
            <person name="Ivanova N."/>
            <person name="Mavromatis K."/>
            <person name="Mikhailova N."/>
            <person name="Pati A."/>
            <person name="Chen A."/>
            <person name="Palaniappan K."/>
            <person name="Hauser L."/>
            <person name="Chang Y.J."/>
            <person name="Jeffries C.D."/>
            <person name="Munk C."/>
            <person name="Kiss H."/>
            <person name="Chain P."/>
            <person name="Han C."/>
            <person name="Brettin T."/>
            <person name="Detter J.C."/>
            <person name="Schuler E."/>
            <person name="Goker M."/>
            <person name="Rohde M."/>
            <person name="Bristow J."/>
            <person name="Eisen J.A."/>
            <person name="Markowitz V."/>
            <person name="Hugenholtz P."/>
            <person name="Kyrpides N.C."/>
            <person name="Klenk H.P."/>
        </authorList>
    </citation>
    <scope>NUCLEOTIDE SEQUENCE [LARGE SCALE GENOMIC DNA]</scope>
    <source>
        <strain evidence="23">ATCC 49802 / DSM 20745 / S 6022</strain>
    </source>
</reference>
<dbReference type="NCBIfam" id="NF006375">
    <property type="entry name" value="PRK08609.1"/>
    <property type="match status" value="1"/>
</dbReference>
<feature type="domain" description="DNA-directed DNA polymerase X" evidence="21">
    <location>
        <begin position="1"/>
        <end position="298"/>
    </location>
</feature>
<dbReference type="Gene3D" id="3.30.460.10">
    <property type="entry name" value="Beta Polymerase, domain 2"/>
    <property type="match status" value="1"/>
</dbReference>
<name>D1C3B8_SPHTD</name>
<dbReference type="Gene3D" id="3.20.20.140">
    <property type="entry name" value="Metal-dependent hydrolases"/>
    <property type="match status" value="1"/>
</dbReference>
<dbReference type="Pfam" id="PF02811">
    <property type="entry name" value="PHP"/>
    <property type="match status" value="1"/>
</dbReference>
<keyword evidence="10" id="KW-0548">Nucleotidyltransferase</keyword>
<keyword evidence="5" id="KW-0488">Methylation</keyword>
<keyword evidence="12" id="KW-0234">DNA repair</keyword>
<dbReference type="InterPro" id="IPR002054">
    <property type="entry name" value="DNA-dir_DNA_pol_X"/>
</dbReference>
<keyword evidence="10" id="KW-0808">Transferase</keyword>
<keyword evidence="6" id="KW-0237">DNA synthesis</keyword>
<organism evidence="22 23">
    <name type="scientific">Sphaerobacter thermophilus (strain ATCC 49802 / DSM 20745 / KCCM 41009 / NCIMB 13125 / S 6022)</name>
    <dbReference type="NCBI Taxonomy" id="479434"/>
    <lineage>
        <taxon>Bacteria</taxon>
        <taxon>Pseudomonadati</taxon>
        <taxon>Thermomicrobiota</taxon>
        <taxon>Thermomicrobia</taxon>
        <taxon>Sphaerobacterales</taxon>
        <taxon>Sphaerobacterineae</taxon>
        <taxon>Sphaerobacteraceae</taxon>
        <taxon>Sphaerobacter</taxon>
    </lineage>
</organism>
<comment type="function">
    <text evidence="17">Repair polymerase that plays a key role in base-excision repair. During this process, the damaged base is excised by specific DNA glycosylases, the DNA backbone is nicked at the abasic site by an apurinic/apyrimidic (AP) endonuclease, and POLB removes 5'-deoxyribose-phosphate from the preincised AP site acting as a 5'-deoxyribose-phosphate lyase (5'-dRP lyase); through its DNA polymerase activity, it adds one nucleotide to the 3' end of the arising single-nucleotide gap. Conducts 'gap-filling' DNA synthesis in a stepwise distributive fashion rather than in a processive fashion as for other DNA polymerases. It is also able to cleave sugar-phosphate bonds 3' to an intact AP site, acting as an AP lyase.</text>
</comment>
<dbReference type="AlphaFoldDB" id="D1C3B8"/>
<dbReference type="eggNOG" id="COG1387">
    <property type="taxonomic scope" value="Bacteria"/>
</dbReference>
<evidence type="ECO:0000256" key="14">
    <source>
        <dbReference type="ARBA" id="ARBA00035726"/>
    </source>
</evidence>
<dbReference type="InterPro" id="IPR016195">
    <property type="entry name" value="Pol/histidinol_Pase-like"/>
</dbReference>
<dbReference type="InterPro" id="IPR002008">
    <property type="entry name" value="DNA_pol_X_beta-like"/>
</dbReference>
<dbReference type="Pfam" id="PF14791">
    <property type="entry name" value="DNA_pol_B_thumb"/>
    <property type="match status" value="1"/>
</dbReference>
<feature type="domain" description="Helix-hairpin-helix DNA-binding motif class 1" evidence="19">
    <location>
        <begin position="126"/>
        <end position="145"/>
    </location>
</feature>
<keyword evidence="11" id="KW-0915">Sodium</keyword>
<evidence type="ECO:0000256" key="18">
    <source>
        <dbReference type="ARBA" id="ARBA00049244"/>
    </source>
</evidence>
<dbReference type="FunFam" id="3.20.20.140:FF:000047">
    <property type="entry name" value="PHP domain-containing protein"/>
    <property type="match status" value="1"/>
</dbReference>
<dbReference type="Pfam" id="PF14520">
    <property type="entry name" value="HHH_5"/>
    <property type="match status" value="1"/>
</dbReference>
<sequence>MDNREVAEQLRQFADLLEIKGENAFRVNAYRRAADAVEREPEPLEAIIAREELTAIEGIGPGLAAAITEIVQTGRYSATEELLDEVPGTLLTLLGIPGVGPKTVGRLYRELGITTLVQLEAAARAGQVRQLKGFGPRAEARILEGIAFLHRRTNRLSIGTADPVARRLVEHLRRELGVPVEIAGSVRRQCETVGNIDLLAAVESPAAIAPALESAPRVTQIEEVNDAFVVAALEIGSSVRVVAAAPAVFGTELVRWTGSRAHVAELVRVAGGTLPHVAEEAEVYAALGLPWIAPELREARGEIAAAQAGRLPRLIEVSDLRGDLHLHSEWSDGRATILQLAEAARDRGYEYLCIADHSGGLRVARGLDVDRLREQWREIERVNELVPEVRLLRASEVEVRRDGSLDFPDEILAEFDLVVASLHSGLRQPREELMKRILGVLRNPHVDIVAHPTGRIIERRPGAEYDWEEVFRVARETGTAIEINADPARLDMNDEHARMAQEAGVLIAIDSDAHDIPSLDHIRYGVSVARRAWIGPESVVNTRPLPDLLAWLNR</sequence>
<dbReference type="SMART" id="SM00483">
    <property type="entry name" value="POLXc"/>
    <property type="match status" value="1"/>
</dbReference>
<dbReference type="InterPro" id="IPR029398">
    <property type="entry name" value="PolB_thumb"/>
</dbReference>
<keyword evidence="7" id="KW-0235">DNA replication</keyword>
<keyword evidence="8" id="KW-0227">DNA damage</keyword>
<dbReference type="InterPro" id="IPR027421">
    <property type="entry name" value="DNA_pol_lamdba_lyase_dom_sf"/>
</dbReference>
<dbReference type="InterPro" id="IPR022311">
    <property type="entry name" value="PolX-like"/>
</dbReference>
<evidence type="ECO:0000256" key="4">
    <source>
        <dbReference type="ARBA" id="ARBA00020020"/>
    </source>
</evidence>
<comment type="catalytic activity">
    <reaction evidence="15">
        <text>2'-deoxyribonucleotide-(2'-deoxyribose 5'-phosphate)-2'-deoxyribonucleotide-DNA = a 3'-end 2'-deoxyribonucleotide-(2,3-dehydro-2,3-deoxyribose 5'-phosphate)-DNA + a 5'-end 5'-phospho-2'-deoxyribonucleoside-DNA + H(+)</text>
        <dbReference type="Rhea" id="RHEA:66592"/>
        <dbReference type="Rhea" id="RHEA-COMP:13180"/>
        <dbReference type="Rhea" id="RHEA-COMP:16897"/>
        <dbReference type="Rhea" id="RHEA-COMP:17067"/>
        <dbReference type="ChEBI" id="CHEBI:15378"/>
        <dbReference type="ChEBI" id="CHEBI:136412"/>
        <dbReference type="ChEBI" id="CHEBI:157695"/>
        <dbReference type="ChEBI" id="CHEBI:167181"/>
        <dbReference type="EC" id="4.2.99.18"/>
    </reaction>
</comment>
<gene>
    <name evidence="22" type="ordered locus">Sthe_1300</name>
</gene>
<evidence type="ECO:0000256" key="5">
    <source>
        <dbReference type="ARBA" id="ARBA00022481"/>
    </source>
</evidence>
<evidence type="ECO:0000256" key="10">
    <source>
        <dbReference type="ARBA" id="ARBA00022932"/>
    </source>
</evidence>
<dbReference type="SUPFAM" id="SSF89550">
    <property type="entry name" value="PHP domain-like"/>
    <property type="match status" value="1"/>
</dbReference>
<evidence type="ECO:0000256" key="6">
    <source>
        <dbReference type="ARBA" id="ARBA00022634"/>
    </source>
</evidence>
<dbReference type="GO" id="GO:0042578">
    <property type="term" value="F:phosphoric ester hydrolase activity"/>
    <property type="evidence" value="ECO:0007669"/>
    <property type="project" value="TreeGrafter"/>
</dbReference>
<dbReference type="Gene3D" id="1.10.150.20">
    <property type="entry name" value="5' to 3' exonuclease, C-terminal subdomain"/>
    <property type="match status" value="1"/>
</dbReference>
<dbReference type="PIRSF" id="PIRSF005047">
    <property type="entry name" value="UCP005047_YshC"/>
    <property type="match status" value="1"/>
</dbReference>
<proteinExistence type="predicted"/>
<evidence type="ECO:0000256" key="12">
    <source>
        <dbReference type="ARBA" id="ARBA00023204"/>
    </source>
</evidence>
<evidence type="ECO:0000256" key="2">
    <source>
        <dbReference type="ARBA" id="ARBA00012417"/>
    </source>
</evidence>
<keyword evidence="23" id="KW-1185">Reference proteome</keyword>
<dbReference type="InterPro" id="IPR003141">
    <property type="entry name" value="Pol/His_phosphatase_N"/>
</dbReference>
<accession>D1C3B8</accession>
<dbReference type="STRING" id="479434.Sthe_1300"/>
<evidence type="ECO:0000259" key="21">
    <source>
        <dbReference type="SMART" id="SM00483"/>
    </source>
</evidence>
<protein>
    <recommendedName>
        <fullName evidence="4">DNA polymerase beta</fullName>
        <ecNumber evidence="2">2.7.7.7</ecNumber>
        <ecNumber evidence="3">4.2.99.18</ecNumber>
    </recommendedName>
    <alternativeName>
        <fullName evidence="13">5'-deoxyribose-phosphate lyase</fullName>
    </alternativeName>
    <alternativeName>
        <fullName evidence="14">AP lyase</fullName>
    </alternativeName>
</protein>
<feature type="domain" description="Polymerase/histidinol phosphatase N-terminal" evidence="20">
    <location>
        <begin position="322"/>
        <end position="401"/>
    </location>
</feature>
<dbReference type="GO" id="GO:0140078">
    <property type="term" value="F:class I DNA-(apurinic or apyrimidinic site) endonuclease activity"/>
    <property type="evidence" value="ECO:0007669"/>
    <property type="project" value="UniProtKB-EC"/>
</dbReference>
<dbReference type="PRINTS" id="PR00870">
    <property type="entry name" value="DNAPOLXBETA"/>
</dbReference>
<dbReference type="GO" id="GO:0006281">
    <property type="term" value="P:DNA repair"/>
    <property type="evidence" value="ECO:0007669"/>
    <property type="project" value="UniProtKB-KW"/>
</dbReference>
<keyword evidence="9" id="KW-0832">Ubl conjugation</keyword>
<dbReference type="Pfam" id="PF14716">
    <property type="entry name" value="HHH_8"/>
    <property type="match status" value="1"/>
</dbReference>
<comment type="catalytic activity">
    <reaction evidence="18">
        <text>DNA(n) + a 2'-deoxyribonucleoside 5'-triphosphate = DNA(n+1) + diphosphate</text>
        <dbReference type="Rhea" id="RHEA:22508"/>
        <dbReference type="Rhea" id="RHEA-COMP:17339"/>
        <dbReference type="Rhea" id="RHEA-COMP:17340"/>
        <dbReference type="ChEBI" id="CHEBI:33019"/>
        <dbReference type="ChEBI" id="CHEBI:61560"/>
        <dbReference type="ChEBI" id="CHEBI:173112"/>
        <dbReference type="EC" id="2.7.7.7"/>
    </reaction>
</comment>
<dbReference type="PANTHER" id="PTHR36928">
    <property type="entry name" value="PHOSPHATASE YCDX-RELATED"/>
    <property type="match status" value="1"/>
</dbReference>
<evidence type="ECO:0000256" key="16">
    <source>
        <dbReference type="ARBA" id="ARBA00044678"/>
    </source>
</evidence>
<dbReference type="SUPFAM" id="SSF47802">
    <property type="entry name" value="DNA polymerase beta, N-terminal domain-like"/>
    <property type="match status" value="1"/>
</dbReference>
<dbReference type="SMART" id="SM00481">
    <property type="entry name" value="POLIIIAc"/>
    <property type="match status" value="1"/>
</dbReference>
<dbReference type="InterPro" id="IPR003583">
    <property type="entry name" value="Hlx-hairpin-Hlx_DNA-bd_motif"/>
</dbReference>
<dbReference type="GO" id="GO:0003677">
    <property type="term" value="F:DNA binding"/>
    <property type="evidence" value="ECO:0007669"/>
    <property type="project" value="InterPro"/>
</dbReference>
<dbReference type="OrthoDB" id="9808747at2"/>
<dbReference type="Gene3D" id="1.10.150.110">
    <property type="entry name" value="DNA polymerase beta, N-terminal domain-like"/>
    <property type="match status" value="1"/>
</dbReference>
<evidence type="ECO:0000313" key="23">
    <source>
        <dbReference type="Proteomes" id="UP000002027"/>
    </source>
</evidence>
<evidence type="ECO:0000256" key="1">
    <source>
        <dbReference type="ARBA" id="ARBA00004496"/>
    </source>
</evidence>
<evidence type="ECO:0000256" key="8">
    <source>
        <dbReference type="ARBA" id="ARBA00022763"/>
    </source>
</evidence>
<dbReference type="RefSeq" id="WP_012871782.1">
    <property type="nucleotide sequence ID" value="NC_013523.1"/>
</dbReference>
<evidence type="ECO:0000256" key="3">
    <source>
        <dbReference type="ARBA" id="ARBA00012720"/>
    </source>
</evidence>
<dbReference type="KEGG" id="sti:Sthe_1300"/>
<keyword evidence="10" id="KW-0239">DNA-directed DNA polymerase</keyword>
<dbReference type="eggNOG" id="COG1796">
    <property type="taxonomic scope" value="Bacteria"/>
</dbReference>
<dbReference type="InterPro" id="IPR043519">
    <property type="entry name" value="NT_sf"/>
</dbReference>
<dbReference type="EMBL" id="CP001823">
    <property type="protein sequence ID" value="ACZ38735.1"/>
    <property type="molecule type" value="Genomic_DNA"/>
</dbReference>
<evidence type="ECO:0000256" key="17">
    <source>
        <dbReference type="ARBA" id="ARBA00045548"/>
    </source>
</evidence>
<dbReference type="InterPro" id="IPR004013">
    <property type="entry name" value="PHP_dom"/>
</dbReference>
<comment type="subcellular location">
    <subcellularLocation>
        <location evidence="1">Cytoplasm</location>
    </subcellularLocation>
</comment>
<dbReference type="HOGENOM" id="CLU_017729_1_0_0"/>
<evidence type="ECO:0000259" key="19">
    <source>
        <dbReference type="SMART" id="SM00278"/>
    </source>
</evidence>
<dbReference type="GO" id="GO:0008270">
    <property type="term" value="F:zinc ion binding"/>
    <property type="evidence" value="ECO:0007669"/>
    <property type="project" value="TreeGrafter"/>
</dbReference>
<dbReference type="InterPro" id="IPR047967">
    <property type="entry name" value="PolX_PHP"/>
</dbReference>
<evidence type="ECO:0000256" key="9">
    <source>
        <dbReference type="ARBA" id="ARBA00022843"/>
    </source>
</evidence>
<dbReference type="CDD" id="cd07436">
    <property type="entry name" value="PHP_PolX"/>
    <property type="match status" value="1"/>
</dbReference>
<dbReference type="InterPro" id="IPR010996">
    <property type="entry name" value="HHH_MUS81"/>
</dbReference>
<dbReference type="EC" id="4.2.99.18" evidence="3"/>
<dbReference type="FunCoup" id="D1C3B8">
    <property type="interactions" value="126"/>
</dbReference>
<dbReference type="EC" id="2.7.7.7" evidence="2"/>
<dbReference type="InterPro" id="IPR050243">
    <property type="entry name" value="PHP_phosphatase"/>
</dbReference>
<evidence type="ECO:0000256" key="13">
    <source>
        <dbReference type="ARBA" id="ARBA00035717"/>
    </source>
</evidence>
<dbReference type="GO" id="GO:0003887">
    <property type="term" value="F:DNA-directed DNA polymerase activity"/>
    <property type="evidence" value="ECO:0007669"/>
    <property type="project" value="UniProtKB-KW"/>
</dbReference>
<dbReference type="SUPFAM" id="SSF81301">
    <property type="entry name" value="Nucleotidyltransferase"/>
    <property type="match status" value="1"/>
</dbReference>
<dbReference type="PANTHER" id="PTHR36928:SF1">
    <property type="entry name" value="PHOSPHATASE YCDX-RELATED"/>
    <property type="match status" value="1"/>
</dbReference>
<dbReference type="SMART" id="SM00278">
    <property type="entry name" value="HhH1"/>
    <property type="match status" value="3"/>
</dbReference>
<evidence type="ECO:0000256" key="15">
    <source>
        <dbReference type="ARBA" id="ARBA00044632"/>
    </source>
</evidence>
<comment type="catalytic activity">
    <reaction evidence="16">
        <text>a 5'-end 2'-deoxyribose-2'-deoxyribonucleotide-DNA = (2E,4S)-4-hydroxypenten-2-al-5-phosphate + a 5'-end 5'-phospho-2'-deoxyribonucleoside-DNA + H(+)</text>
        <dbReference type="Rhea" id="RHEA:76255"/>
        <dbReference type="Rhea" id="RHEA-COMP:13180"/>
        <dbReference type="Rhea" id="RHEA-COMP:18657"/>
        <dbReference type="ChEBI" id="CHEBI:15378"/>
        <dbReference type="ChEBI" id="CHEBI:136412"/>
        <dbReference type="ChEBI" id="CHEBI:195194"/>
        <dbReference type="ChEBI" id="CHEBI:195195"/>
    </reaction>
</comment>
<evidence type="ECO:0000256" key="11">
    <source>
        <dbReference type="ARBA" id="ARBA00023053"/>
    </source>
</evidence>
<evidence type="ECO:0000313" key="22">
    <source>
        <dbReference type="EMBL" id="ACZ38735.1"/>
    </source>
</evidence>
<evidence type="ECO:0000256" key="7">
    <source>
        <dbReference type="ARBA" id="ARBA00022705"/>
    </source>
</evidence>
<feature type="domain" description="Helix-hairpin-helix DNA-binding motif class 1" evidence="19">
    <location>
        <begin position="51"/>
        <end position="70"/>
    </location>
</feature>
<evidence type="ECO:0000259" key="20">
    <source>
        <dbReference type="SMART" id="SM00481"/>
    </source>
</evidence>